<evidence type="ECO:0000313" key="2">
    <source>
        <dbReference type="Proteomes" id="UP000009058"/>
    </source>
</evidence>
<dbReference type="EMBL" id="CM001231">
    <property type="protein sequence ID" value="EHA58418.1"/>
    <property type="molecule type" value="Genomic_DNA"/>
</dbReference>
<dbReference type="VEuPathDB" id="FungiDB:MGG_16536"/>
<dbReference type="HOGENOM" id="CLU_2776412_0_0_1"/>
<dbReference type="InParanoid" id="G4MKZ1"/>
<proteinExistence type="predicted"/>
<sequence length="69" mass="8224">MAKPMRPQAHSRPKLLEQITSKREIHLTEGEASQRQMSQTLCRLQRIKAKIRVRLSWTLPILRFETGRW</sequence>
<protein>
    <submittedName>
        <fullName evidence="1">Uncharacterized protein</fullName>
    </submittedName>
</protein>
<dbReference type="KEGG" id="mgr:MGG_16536"/>
<name>G4MKZ1_PYRO7</name>
<dbReference type="Proteomes" id="UP000009058">
    <property type="component" value="Chromosome 1"/>
</dbReference>
<gene>
    <name evidence="1" type="ORF">MGG_16536</name>
</gene>
<dbReference type="RefSeq" id="XP_003711030.1">
    <property type="nucleotide sequence ID" value="XM_003710982.1"/>
</dbReference>
<keyword evidence="2" id="KW-1185">Reference proteome</keyword>
<evidence type="ECO:0000313" key="1">
    <source>
        <dbReference type="EMBL" id="EHA58418.1"/>
    </source>
</evidence>
<accession>G4MKZ1</accession>
<organism evidence="1 2">
    <name type="scientific">Pyricularia oryzae (strain 70-15 / ATCC MYA-4617 / FGSC 8958)</name>
    <name type="common">Rice blast fungus</name>
    <name type="synonym">Magnaporthe oryzae</name>
    <dbReference type="NCBI Taxonomy" id="242507"/>
    <lineage>
        <taxon>Eukaryota</taxon>
        <taxon>Fungi</taxon>
        <taxon>Dikarya</taxon>
        <taxon>Ascomycota</taxon>
        <taxon>Pezizomycotina</taxon>
        <taxon>Sordariomycetes</taxon>
        <taxon>Sordariomycetidae</taxon>
        <taxon>Magnaporthales</taxon>
        <taxon>Pyriculariaceae</taxon>
        <taxon>Pyricularia</taxon>
    </lineage>
</organism>
<dbReference type="GeneID" id="12986895"/>
<reference key="2">
    <citation type="submission" date="2011-05" db="EMBL/GenBank/DDBJ databases">
        <title>The Genome Sequence of Magnaporthe oryzae 70-15.</title>
        <authorList>
            <consortium name="The Broad Institute Genome Sequencing Platform"/>
            <person name="Ma L.-J."/>
            <person name="Dead R."/>
            <person name="Young S.K."/>
            <person name="Zeng Q."/>
            <person name="Gargeya S."/>
            <person name="Fitzgerald M."/>
            <person name="Haas B."/>
            <person name="Abouelleil A."/>
            <person name="Alvarado L."/>
            <person name="Arachchi H.M."/>
            <person name="Berlin A."/>
            <person name="Brown A."/>
            <person name="Chapman S.B."/>
            <person name="Chen Z."/>
            <person name="Dunbar C."/>
            <person name="Freedman E."/>
            <person name="Gearin G."/>
            <person name="Gellesch M."/>
            <person name="Goldberg J."/>
            <person name="Griggs A."/>
            <person name="Gujja S."/>
            <person name="Heiman D."/>
            <person name="Howarth C."/>
            <person name="Larson L."/>
            <person name="Lui A."/>
            <person name="MacDonald P.J.P."/>
            <person name="Mehta T."/>
            <person name="Montmayeur A."/>
            <person name="Murphy C."/>
            <person name="Neiman D."/>
            <person name="Pearson M."/>
            <person name="Priest M."/>
            <person name="Roberts A."/>
            <person name="Saif S."/>
            <person name="Shea T."/>
            <person name="Shenoy N."/>
            <person name="Sisk P."/>
            <person name="Stolte C."/>
            <person name="Sykes S."/>
            <person name="Yandava C."/>
            <person name="Wortman J."/>
            <person name="Nusbaum C."/>
            <person name="Birren B."/>
        </authorList>
    </citation>
    <scope>NUCLEOTIDE SEQUENCE</scope>
    <source>
        <strain>70-15</strain>
    </source>
</reference>
<reference evidence="1 2" key="1">
    <citation type="journal article" date="2005" name="Nature">
        <title>The genome sequence of the rice blast fungus Magnaporthe grisea.</title>
        <authorList>
            <person name="Dean R.A."/>
            <person name="Talbot N.J."/>
            <person name="Ebbole D.J."/>
            <person name="Farman M.L."/>
            <person name="Mitchell T.K."/>
            <person name="Orbach M.J."/>
            <person name="Thon M."/>
            <person name="Kulkarni R."/>
            <person name="Xu J.R."/>
            <person name="Pan H."/>
            <person name="Read N.D."/>
            <person name="Lee Y.H."/>
            <person name="Carbone I."/>
            <person name="Brown D."/>
            <person name="Oh Y.Y."/>
            <person name="Donofrio N."/>
            <person name="Jeong J.S."/>
            <person name="Soanes D.M."/>
            <person name="Djonovic S."/>
            <person name="Kolomiets E."/>
            <person name="Rehmeyer C."/>
            <person name="Li W."/>
            <person name="Harding M."/>
            <person name="Kim S."/>
            <person name="Lebrun M.H."/>
            <person name="Bohnert H."/>
            <person name="Coughlan S."/>
            <person name="Butler J."/>
            <person name="Calvo S."/>
            <person name="Ma L.J."/>
            <person name="Nicol R."/>
            <person name="Purcell S."/>
            <person name="Nusbaum C."/>
            <person name="Galagan J.E."/>
            <person name="Birren B.W."/>
        </authorList>
    </citation>
    <scope>NUCLEOTIDE SEQUENCE [LARGE SCALE GENOMIC DNA]</scope>
    <source>
        <strain evidence="2">70-15 / ATCC MYA-4617 / FGSC 8958</strain>
    </source>
</reference>
<dbReference type="AlphaFoldDB" id="G4MKZ1"/>